<dbReference type="Proteomes" id="UP000030624">
    <property type="component" value="Chromosome"/>
</dbReference>
<dbReference type="STRING" id="565033.GACE_0623"/>
<dbReference type="PIRSF" id="PIRSF006421">
    <property type="entry name" value="UCP006421"/>
    <property type="match status" value="1"/>
</dbReference>
<dbReference type="EMBL" id="CP009552">
    <property type="protein sequence ID" value="AIY89675.1"/>
    <property type="molecule type" value="Genomic_DNA"/>
</dbReference>
<name>A0A0A7GCB2_GEOAI</name>
<dbReference type="NCBIfam" id="NF003324">
    <property type="entry name" value="PRK04334.1-4"/>
    <property type="match status" value="1"/>
</dbReference>
<dbReference type="KEGG" id="gac:GACE_0623"/>
<evidence type="ECO:0000313" key="1">
    <source>
        <dbReference type="EMBL" id="AIY89675.1"/>
    </source>
</evidence>
<sequence length="236" mass="25922">MNYRRYRFRFKQTITTILARDDETYRKAVTGMMYAREKIEEYIALNPIFLTSLEPLECHGDVVERMCAASRIAGVGPMAAVAATVAWYGVERANSDLIVIDNGGDIVIKNDESITIGIYAGNRTSVGFEIEGNGKLKSVCTSSGKIGPSISFGFADAATIFSDNPALADAFATALGNRIKEDHGKEEITEVLEEFWEHAKKYVDGALVIKDNVLAYVGEIPELKTVKIEPDLITRG</sequence>
<dbReference type="InterPro" id="IPR007183">
    <property type="entry name" value="UPF0280"/>
</dbReference>
<protein>
    <submittedName>
        <fullName evidence="1">Uncharacterized protein</fullName>
    </submittedName>
</protein>
<dbReference type="AlphaFoldDB" id="A0A0A7GCB2"/>
<proteinExistence type="predicted"/>
<dbReference type="HOGENOM" id="CLU_074757_0_0_2"/>
<dbReference type="eggNOG" id="arCOG04376">
    <property type="taxonomic scope" value="Archaea"/>
</dbReference>
<dbReference type="InterPro" id="IPR003374">
    <property type="entry name" value="ApbE-like_sf"/>
</dbReference>
<dbReference type="Gene3D" id="3.10.520.10">
    <property type="entry name" value="ApbE-like domains"/>
    <property type="match status" value="1"/>
</dbReference>
<accession>A0A0A7GCB2</accession>
<organism evidence="1 2">
    <name type="scientific">Geoglobus acetivorans</name>
    <dbReference type="NCBI Taxonomy" id="565033"/>
    <lineage>
        <taxon>Archaea</taxon>
        <taxon>Methanobacteriati</taxon>
        <taxon>Methanobacteriota</taxon>
        <taxon>Archaeoglobi</taxon>
        <taxon>Archaeoglobales</taxon>
        <taxon>Archaeoglobaceae</taxon>
        <taxon>Geoglobus</taxon>
    </lineage>
</organism>
<gene>
    <name evidence="1" type="ORF">GACE_0623</name>
</gene>
<reference evidence="1 2" key="1">
    <citation type="journal article" date="2015" name="Appl. Environ. Microbiol.">
        <title>The Geoglobus acetivorans genome: Fe(III) reduction, acetate utilization, autotrophic growth, and degradation of aromatic compounds in a hyperthermophilic archaeon.</title>
        <authorList>
            <person name="Mardanov A.V."/>
            <person name="Slododkina G.B."/>
            <person name="Slobodkin A.I."/>
            <person name="Beletsky A.V."/>
            <person name="Gavrilov S.N."/>
            <person name="Kublanov I.V."/>
            <person name="Bonch-Osmolovskaya E.A."/>
            <person name="Skryabin K.G."/>
            <person name="Ravin N.V."/>
        </authorList>
    </citation>
    <scope>NUCLEOTIDE SEQUENCE [LARGE SCALE GENOMIC DNA]</scope>
    <source>
        <strain evidence="1 2">SBH6</strain>
    </source>
</reference>
<dbReference type="SUPFAM" id="SSF143631">
    <property type="entry name" value="ApbE-like"/>
    <property type="match status" value="1"/>
</dbReference>
<evidence type="ECO:0000313" key="2">
    <source>
        <dbReference type="Proteomes" id="UP000030624"/>
    </source>
</evidence>